<feature type="domain" description="Chromo" evidence="2">
    <location>
        <begin position="1"/>
        <end position="45"/>
    </location>
</feature>
<feature type="compositionally biased region" description="Pro residues" evidence="1">
    <location>
        <begin position="318"/>
        <end position="328"/>
    </location>
</feature>
<dbReference type="SUPFAM" id="SSF54160">
    <property type="entry name" value="Chromo domain-like"/>
    <property type="match status" value="1"/>
</dbReference>
<gene>
    <name evidence="3" type="ORF">SCHCODRAFT_232800</name>
</gene>
<feature type="compositionally biased region" description="Low complexity" evidence="1">
    <location>
        <begin position="308"/>
        <end position="317"/>
    </location>
</feature>
<dbReference type="Proteomes" id="UP000007431">
    <property type="component" value="Unassembled WGS sequence"/>
</dbReference>
<feature type="compositionally biased region" description="Polar residues" evidence="1">
    <location>
        <begin position="448"/>
        <end position="457"/>
    </location>
</feature>
<proteinExistence type="predicted"/>
<feature type="compositionally biased region" description="Pro residues" evidence="1">
    <location>
        <begin position="506"/>
        <end position="517"/>
    </location>
</feature>
<dbReference type="OMA" id="HAYHAHR"/>
<accession>D8PT72</accession>
<dbReference type="EMBL" id="GL377303">
    <property type="protein sequence ID" value="EFJ00461.1"/>
    <property type="molecule type" value="Genomic_DNA"/>
</dbReference>
<dbReference type="InterPro" id="IPR000953">
    <property type="entry name" value="Chromo/chromo_shadow_dom"/>
</dbReference>
<feature type="compositionally biased region" description="Low complexity" evidence="1">
    <location>
        <begin position="178"/>
        <end position="188"/>
    </location>
</feature>
<dbReference type="VEuPathDB" id="FungiDB:SCHCODRAFT_02605061"/>
<dbReference type="Pfam" id="PF00385">
    <property type="entry name" value="Chromo"/>
    <property type="match status" value="1"/>
</dbReference>
<dbReference type="STRING" id="578458.D8PT72"/>
<feature type="compositionally biased region" description="Polar residues" evidence="1">
    <location>
        <begin position="337"/>
        <end position="355"/>
    </location>
</feature>
<evidence type="ECO:0000313" key="3">
    <source>
        <dbReference type="EMBL" id="EFJ00461.1"/>
    </source>
</evidence>
<dbReference type="InParanoid" id="D8PT72"/>
<feature type="region of interest" description="Disordered" evidence="1">
    <location>
        <begin position="505"/>
        <end position="551"/>
    </location>
</feature>
<name>D8PT72_SCHCM</name>
<sequence length="961" mass="103530">MSDEVFYTQYRVRWKGYSPEDDTWEPKESFEGGSEHFIEEFWSREIKGLNGRDPNQTFQFRHGEELVAVGPLVRKREDEEGSDDEDENASEAAGPSNHRTRDQSLDLPSSSSARTRTTRRDQRPPPSEDEADSDNEPLSRNNHRRRTTSTSRNRHRSSASDEEEVEALIRPRSPPPTSISAPVGSISSPKKKRRKPGPGRDSQYIPDDTEEPVATAPIPSKHKTKASKKAKHREPSAESDDEPMPSVSHPRKRRAADEEQASSKRPTAKRRKLKAPPRPPTDDGSSSDIQIVSAPIPQRTKPRKLSPEPEIIQQAPIPSSPPFQPASPPLHLFGTPTMLNDTNDWSHGQQGNSQPGGDWSFSLDPGPIVPEPTHNNYSHSSTPNYESFFPQGQHTPALTISSWTSTPSAPQHQRTPATTNAGSTSQLNAGASSQPNAELSGQPHAVSASHSQPSTSAAPPAKSIPFHRQRAANPRVRLMDDFASTQATGIAAKAKFMNATMLTPAKPTPPAAPPSSATPPISYAPRAVSSATPPIATTPNSATMSPRPMGVTSTKTGATLVKARAPLPKRQPKGALLVYDKEKQVLRPNRSPSAFGFGAPTLLEQRQPTPMEEQQQSPVMKQQQSAMEVEKTNGVGNEPSSATNGNARVGNVQAILPKEEDATNGTDTAMDVSNDAAGDGWQEEDTNGELDAHDLFGESTADLFGDNETDLFGDGIPGLRPDSPPPSGEDLLRLAVGKPVAEEALEDYEEPAQDAPADVLKAAESTVYGFPTAGPIVSTWRGSTIFGPLYNPVEPASATPLNDTSEQSKFALKLSPDRWVPLVLVGSVPCPDVPSLSFVVGNYNPGDLVPGKFYGASVMHALLDSVRSTGPAARALCSPTASIDQRADFEALKDRLRAGELFIVTAGVQVLAFCHSRNEGAVARLNLPPALQGQPDEVLMSRVVIENFAAYAEVAEKATTM</sequence>
<feature type="compositionally biased region" description="Polar residues" evidence="1">
    <location>
        <begin position="529"/>
        <end position="544"/>
    </location>
</feature>
<evidence type="ECO:0000259" key="2">
    <source>
        <dbReference type="PROSITE" id="PS50013"/>
    </source>
</evidence>
<dbReference type="HOGENOM" id="CLU_307582_0_0_1"/>
<feature type="region of interest" description="Disordered" evidence="1">
    <location>
        <begin position="48"/>
        <end position="466"/>
    </location>
</feature>
<evidence type="ECO:0000256" key="1">
    <source>
        <dbReference type="SAM" id="MobiDB-lite"/>
    </source>
</evidence>
<dbReference type="eggNOG" id="ENOG502SF0Q">
    <property type="taxonomic scope" value="Eukaryota"/>
</dbReference>
<dbReference type="AlphaFoldDB" id="D8PT72"/>
<feature type="compositionally biased region" description="Polar residues" evidence="1">
    <location>
        <begin position="373"/>
        <end position="439"/>
    </location>
</feature>
<organism evidence="4">
    <name type="scientific">Schizophyllum commune (strain H4-8 / FGSC 9210)</name>
    <name type="common">Split gill fungus</name>
    <dbReference type="NCBI Taxonomy" id="578458"/>
    <lineage>
        <taxon>Eukaryota</taxon>
        <taxon>Fungi</taxon>
        <taxon>Dikarya</taxon>
        <taxon>Basidiomycota</taxon>
        <taxon>Agaricomycotina</taxon>
        <taxon>Agaricomycetes</taxon>
        <taxon>Agaricomycetidae</taxon>
        <taxon>Agaricales</taxon>
        <taxon>Schizophyllaceae</taxon>
        <taxon>Schizophyllum</taxon>
    </lineage>
</organism>
<feature type="compositionally biased region" description="Acidic residues" evidence="1">
    <location>
        <begin position="79"/>
        <end position="89"/>
    </location>
</feature>
<feature type="compositionally biased region" description="Basic residues" evidence="1">
    <location>
        <begin position="141"/>
        <end position="157"/>
    </location>
</feature>
<reference evidence="3 4" key="1">
    <citation type="journal article" date="2010" name="Nat. Biotechnol.">
        <title>Genome sequence of the model mushroom Schizophyllum commune.</title>
        <authorList>
            <person name="Ohm R.A."/>
            <person name="de Jong J.F."/>
            <person name="Lugones L.G."/>
            <person name="Aerts A."/>
            <person name="Kothe E."/>
            <person name="Stajich J.E."/>
            <person name="de Vries R.P."/>
            <person name="Record E."/>
            <person name="Levasseur A."/>
            <person name="Baker S.E."/>
            <person name="Bartholomew K.A."/>
            <person name="Coutinho P.M."/>
            <person name="Erdmann S."/>
            <person name="Fowler T.J."/>
            <person name="Gathman A.C."/>
            <person name="Lombard V."/>
            <person name="Henrissat B."/>
            <person name="Knabe N."/>
            <person name="Kuees U."/>
            <person name="Lilly W.W."/>
            <person name="Lindquist E."/>
            <person name="Lucas S."/>
            <person name="Magnuson J.K."/>
            <person name="Piumi F."/>
            <person name="Raudaskoski M."/>
            <person name="Salamov A."/>
            <person name="Schmutz J."/>
            <person name="Schwarze F.W.M.R."/>
            <person name="vanKuyk P.A."/>
            <person name="Horton J.S."/>
            <person name="Grigoriev I.V."/>
            <person name="Woesten H.A.B."/>
        </authorList>
    </citation>
    <scope>NUCLEOTIDE SEQUENCE [LARGE SCALE GENOMIC DNA]</scope>
    <source>
        <strain evidence="4">H4-8 / FGSC 9210</strain>
    </source>
</reference>
<dbReference type="PROSITE" id="PS50013">
    <property type="entry name" value="CHROMO_2"/>
    <property type="match status" value="1"/>
</dbReference>
<feature type="compositionally biased region" description="Basic residues" evidence="1">
    <location>
        <begin position="266"/>
        <end position="275"/>
    </location>
</feature>
<dbReference type="Gene3D" id="2.40.50.40">
    <property type="match status" value="1"/>
</dbReference>
<feature type="compositionally biased region" description="Basic residues" evidence="1">
    <location>
        <begin position="220"/>
        <end position="232"/>
    </location>
</feature>
<dbReference type="InterPro" id="IPR023780">
    <property type="entry name" value="Chromo_domain"/>
</dbReference>
<protein>
    <recommendedName>
        <fullName evidence="2">Chromo domain-containing protein</fullName>
    </recommendedName>
</protein>
<dbReference type="GO" id="GO:0006338">
    <property type="term" value="P:chromatin remodeling"/>
    <property type="evidence" value="ECO:0007669"/>
    <property type="project" value="UniProtKB-ARBA"/>
</dbReference>
<dbReference type="InterPro" id="IPR016197">
    <property type="entry name" value="Chromo-like_dom_sf"/>
</dbReference>
<keyword evidence="4" id="KW-1185">Reference proteome</keyword>
<evidence type="ECO:0000313" key="4">
    <source>
        <dbReference type="Proteomes" id="UP000007431"/>
    </source>
</evidence>